<keyword evidence="3 5" id="KW-0560">Oxidoreductase</keyword>
<dbReference type="AlphaFoldDB" id="A0A143PH57"/>
<gene>
    <name evidence="5" type="ORF">LuPra_00926</name>
</gene>
<dbReference type="Pfam" id="PF04030">
    <property type="entry name" value="ALO"/>
    <property type="match status" value="1"/>
</dbReference>
<dbReference type="PROSITE" id="PS51387">
    <property type="entry name" value="FAD_PCMH"/>
    <property type="match status" value="1"/>
</dbReference>
<dbReference type="InterPro" id="IPR016169">
    <property type="entry name" value="FAD-bd_PCMH_sub2"/>
</dbReference>
<dbReference type="PANTHER" id="PTHR43762:SF1">
    <property type="entry name" value="D-ARABINONO-1,4-LACTONE OXIDASE"/>
    <property type="match status" value="1"/>
</dbReference>
<accession>A0A143PH57</accession>
<proteinExistence type="predicted"/>
<dbReference type="GO" id="GO:0003885">
    <property type="term" value="F:D-arabinono-1,4-lactone oxidase activity"/>
    <property type="evidence" value="ECO:0007669"/>
    <property type="project" value="InterPro"/>
</dbReference>
<dbReference type="InterPro" id="IPR016171">
    <property type="entry name" value="Vanillyl_alc_oxidase_C-sub2"/>
</dbReference>
<evidence type="ECO:0000256" key="1">
    <source>
        <dbReference type="ARBA" id="ARBA00022630"/>
    </source>
</evidence>
<keyword evidence="1" id="KW-0285">Flavoprotein</keyword>
<dbReference type="RefSeq" id="WP_110169659.1">
    <property type="nucleotide sequence ID" value="NZ_CP015136.1"/>
</dbReference>
<dbReference type="KEGG" id="abac:LuPra_00926"/>
<dbReference type="SUPFAM" id="SSF56176">
    <property type="entry name" value="FAD-binding/transporter-associated domain-like"/>
    <property type="match status" value="1"/>
</dbReference>
<dbReference type="Pfam" id="PF01565">
    <property type="entry name" value="FAD_binding_4"/>
    <property type="match status" value="1"/>
</dbReference>
<evidence type="ECO:0000313" key="5">
    <source>
        <dbReference type="EMBL" id="AMY07746.1"/>
    </source>
</evidence>
<keyword evidence="6" id="KW-1185">Reference proteome</keyword>
<dbReference type="GO" id="GO:0071949">
    <property type="term" value="F:FAD binding"/>
    <property type="evidence" value="ECO:0007669"/>
    <property type="project" value="InterPro"/>
</dbReference>
<dbReference type="InterPro" id="IPR016164">
    <property type="entry name" value="FAD-linked_Oxase-like_C"/>
</dbReference>
<evidence type="ECO:0000256" key="2">
    <source>
        <dbReference type="ARBA" id="ARBA00022827"/>
    </source>
</evidence>
<dbReference type="EMBL" id="CP015136">
    <property type="protein sequence ID" value="AMY07746.1"/>
    <property type="molecule type" value="Genomic_DNA"/>
</dbReference>
<dbReference type="GO" id="GO:0016020">
    <property type="term" value="C:membrane"/>
    <property type="evidence" value="ECO:0007669"/>
    <property type="project" value="InterPro"/>
</dbReference>
<dbReference type="STRING" id="1855912.LuPra_00926"/>
<dbReference type="InterPro" id="IPR016166">
    <property type="entry name" value="FAD-bd_PCMH"/>
</dbReference>
<dbReference type="OrthoDB" id="9768764at2"/>
<organism evidence="5 6">
    <name type="scientific">Luteitalea pratensis</name>
    <dbReference type="NCBI Taxonomy" id="1855912"/>
    <lineage>
        <taxon>Bacteria</taxon>
        <taxon>Pseudomonadati</taxon>
        <taxon>Acidobacteriota</taxon>
        <taxon>Vicinamibacteria</taxon>
        <taxon>Vicinamibacterales</taxon>
        <taxon>Vicinamibacteraceae</taxon>
        <taxon>Luteitalea</taxon>
    </lineage>
</organism>
<reference evidence="6" key="2">
    <citation type="submission" date="2016-04" db="EMBL/GenBank/DDBJ databases">
        <title>First Complete Genome Sequence of a Subdivision 6 Acidobacterium.</title>
        <authorList>
            <person name="Huang S."/>
            <person name="Vieira S."/>
            <person name="Bunk B."/>
            <person name="Riedel T."/>
            <person name="Sproeer C."/>
            <person name="Overmann J."/>
        </authorList>
    </citation>
    <scope>NUCLEOTIDE SEQUENCE [LARGE SCALE GENOMIC DNA]</scope>
    <source>
        <strain evidence="6">DSM 100886 HEG_-6_39</strain>
    </source>
</reference>
<dbReference type="Gene3D" id="1.10.45.10">
    <property type="entry name" value="Vanillyl-alcohol Oxidase, Chain A, domain 4"/>
    <property type="match status" value="1"/>
</dbReference>
<dbReference type="EC" id="1.1.2.-" evidence="5"/>
<evidence type="ECO:0000256" key="3">
    <source>
        <dbReference type="ARBA" id="ARBA00023002"/>
    </source>
</evidence>
<protein>
    <submittedName>
        <fullName evidence="5">L-gulono-1,4-lactone dehydrogenase</fullName>
        <ecNumber evidence="5">1.1.2.-</ecNumber>
    </submittedName>
</protein>
<dbReference type="SUPFAM" id="SSF55103">
    <property type="entry name" value="FAD-linked oxidases, C-terminal domain"/>
    <property type="match status" value="1"/>
</dbReference>
<dbReference type="InterPro" id="IPR036318">
    <property type="entry name" value="FAD-bd_PCMH-like_sf"/>
</dbReference>
<dbReference type="InterPro" id="IPR007173">
    <property type="entry name" value="ALO_C"/>
</dbReference>
<evidence type="ECO:0000259" key="4">
    <source>
        <dbReference type="PROSITE" id="PS51387"/>
    </source>
</evidence>
<sequence>MRIHRREFLRAAGVAALRPSWPTFAQEASGTIVNDIHSQLNATRIRRVVEVDSLNGLQAAVRSAAAEQTGICISGGRHAMGGQQFASGTTMLDMRRYSRVLGLDRARGIVEVESGIMWPALMNELHRRQAGLSQQWAIAQKQTGADRLTIGGAVAANVHGRGLKMKPFVGDIDSFVLIDATGNPRTCSRRENAELFKLAIGGYGLFGPVATVKLRLMRRQKIQRVVEVRNIDDLPAAFGQRIADGFLFGDFQFAIDEKSDDFLRRGVFSCYKPVDPATPTPSGQKELVDDDWQRLLLAAHADKTAAFQQYAAYYLSTNGQVYWSDTHQLSAYRDDYHKFIDARVGGKDQATEMITEIYVPRALLPGFMREVAERFRINGVPIIYGTVRLIEADDESFLAWAKQSYACIIFNLHVVHTPQGVDQAAAAFRDLIEMAIARDGRYYLTYHRYATRAQVEACYPQLTDFLELKKKYDPDERFQSEWYRFYRTMFADRL</sequence>
<name>A0A143PH57_LUTPR</name>
<feature type="domain" description="FAD-binding PCMH-type" evidence="4">
    <location>
        <begin position="40"/>
        <end position="219"/>
    </location>
</feature>
<dbReference type="InterPro" id="IPR006094">
    <property type="entry name" value="Oxid_FAD_bind_N"/>
</dbReference>
<dbReference type="Proteomes" id="UP000076079">
    <property type="component" value="Chromosome"/>
</dbReference>
<keyword evidence="2" id="KW-0274">FAD</keyword>
<reference evidence="5 6" key="1">
    <citation type="journal article" date="2016" name="Genome Announc.">
        <title>First Complete Genome Sequence of a Subdivision 6 Acidobacterium Strain.</title>
        <authorList>
            <person name="Huang S."/>
            <person name="Vieira S."/>
            <person name="Bunk B."/>
            <person name="Riedel T."/>
            <person name="Sproer C."/>
            <person name="Overmann J."/>
        </authorList>
    </citation>
    <scope>NUCLEOTIDE SEQUENCE [LARGE SCALE GENOMIC DNA]</scope>
    <source>
        <strain evidence="6">DSM 100886 HEG_-6_39</strain>
    </source>
</reference>
<evidence type="ECO:0000313" key="6">
    <source>
        <dbReference type="Proteomes" id="UP000076079"/>
    </source>
</evidence>
<dbReference type="PANTHER" id="PTHR43762">
    <property type="entry name" value="L-GULONOLACTONE OXIDASE"/>
    <property type="match status" value="1"/>
</dbReference>
<dbReference type="Gene3D" id="3.30.465.10">
    <property type="match status" value="1"/>
</dbReference>
<dbReference type="InterPro" id="IPR010031">
    <property type="entry name" value="FAD_lactone_oxidase-like"/>
</dbReference>